<dbReference type="Proteomes" id="UP000236569">
    <property type="component" value="Unassembled WGS sequence"/>
</dbReference>
<name>A0A2I9DMH1_9DEIO</name>
<proteinExistence type="predicted"/>
<dbReference type="PANTHER" id="PTHR45947:SF3">
    <property type="entry name" value="SULFOQUINOVOSYL TRANSFERASE SQD2"/>
    <property type="match status" value="1"/>
</dbReference>
<dbReference type="InterPro" id="IPR001296">
    <property type="entry name" value="Glyco_trans_1"/>
</dbReference>
<keyword evidence="4" id="KW-1185">Reference proteome</keyword>
<dbReference type="SUPFAM" id="SSF53756">
    <property type="entry name" value="UDP-Glycosyltransferase/glycogen phosphorylase"/>
    <property type="match status" value="1"/>
</dbReference>
<gene>
    <name evidence="3" type="ORF">DAERI_080002</name>
</gene>
<evidence type="ECO:0000313" key="3">
    <source>
        <dbReference type="EMBL" id="GBF06211.1"/>
    </source>
</evidence>
<organism evidence="3 4">
    <name type="scientific">Deinococcus aerius</name>
    <dbReference type="NCBI Taxonomy" id="200253"/>
    <lineage>
        <taxon>Bacteria</taxon>
        <taxon>Thermotogati</taxon>
        <taxon>Deinococcota</taxon>
        <taxon>Deinococci</taxon>
        <taxon>Deinococcales</taxon>
        <taxon>Deinococcaceae</taxon>
        <taxon>Deinococcus</taxon>
    </lineage>
</organism>
<evidence type="ECO:0000259" key="1">
    <source>
        <dbReference type="Pfam" id="PF00534"/>
    </source>
</evidence>
<comment type="caution">
    <text evidence="3">The sequence shown here is derived from an EMBL/GenBank/DDBJ whole genome shotgun (WGS) entry which is preliminary data.</text>
</comment>
<reference evidence="4" key="1">
    <citation type="submission" date="2018-01" db="EMBL/GenBank/DDBJ databases">
        <title>Draft Genome Sequence of the Radioresistant Bacterium Deinococcus aerius TR0125, Isolated from the Higher Atmosphere above Japan.</title>
        <authorList>
            <person name="Satoh K."/>
            <person name="Arai H."/>
            <person name="Sanzen T."/>
            <person name="Kawaguchi Y."/>
            <person name="Hayashi H."/>
            <person name="Yokobori S."/>
            <person name="Yamagishi A."/>
            <person name="Oono Y."/>
            <person name="Narumi I."/>
        </authorList>
    </citation>
    <scope>NUCLEOTIDE SEQUENCE [LARGE SCALE GENOMIC DNA]</scope>
    <source>
        <strain evidence="4">TR0125</strain>
    </source>
</reference>
<protein>
    <submittedName>
        <fullName evidence="3">Putative lipopolysaccharide N-acetylglucosaminyl transferase</fullName>
    </submittedName>
</protein>
<dbReference type="CDD" id="cd03801">
    <property type="entry name" value="GT4_PimA-like"/>
    <property type="match status" value="1"/>
</dbReference>
<dbReference type="Pfam" id="PF00534">
    <property type="entry name" value="Glycos_transf_1"/>
    <property type="match status" value="1"/>
</dbReference>
<dbReference type="InterPro" id="IPR028098">
    <property type="entry name" value="Glyco_trans_4-like_N"/>
</dbReference>
<feature type="domain" description="Glycosyl transferase family 1" evidence="1">
    <location>
        <begin position="189"/>
        <end position="349"/>
    </location>
</feature>
<dbReference type="AlphaFoldDB" id="A0A2I9DMH1"/>
<evidence type="ECO:0000313" key="4">
    <source>
        <dbReference type="Proteomes" id="UP000236569"/>
    </source>
</evidence>
<evidence type="ECO:0000259" key="2">
    <source>
        <dbReference type="Pfam" id="PF13439"/>
    </source>
</evidence>
<dbReference type="Gene3D" id="3.40.50.2000">
    <property type="entry name" value="Glycogen Phosphorylase B"/>
    <property type="match status" value="2"/>
</dbReference>
<dbReference type="GO" id="GO:0016757">
    <property type="term" value="F:glycosyltransferase activity"/>
    <property type="evidence" value="ECO:0007669"/>
    <property type="project" value="InterPro"/>
</dbReference>
<keyword evidence="3" id="KW-0808">Transferase</keyword>
<sequence length="387" mass="42052">MLTLHVLPEGETLQPDGRGAIGRWVAEVVPLSGTRHVVLQGRGFQPGEGARYFVGHRLLTRVWRAGGRKSRLGLLVAGPLVVAFNLARLPWRDVDVIQVHNRPTYLLGLRILSRLKRRRPLLVLHLQNDHLAGWSAAVLRRVAACADLIITCSAHLRDTVRTQVTGDVEVVYNGTVLPSRTEPRRSSGPRVVLTYVGRMVPEKGVHVLLEAFERLTAEGAPAELHLIGGATFSNEPSPYWEELRARSAGREDIVWHGYQPSAVVEAHLHASDVLVCPSVWAEPFGMVIVEGMAHGNCLVASRTGGIPEIVEDEVTGLLVEPGDVEALTAALGRVVWDPALRARLASAGEAAARARFSWPQIAESYDRTIRLALGKAAPTASARVEAG</sequence>
<accession>A0A2I9DMH1</accession>
<dbReference type="Pfam" id="PF13439">
    <property type="entry name" value="Glyco_transf_4"/>
    <property type="match status" value="1"/>
</dbReference>
<dbReference type="OrthoDB" id="9810929at2"/>
<feature type="domain" description="Glycosyltransferase subfamily 4-like N-terminal" evidence="2">
    <location>
        <begin position="79"/>
        <end position="174"/>
    </location>
</feature>
<dbReference type="RefSeq" id="WP_103129606.1">
    <property type="nucleotide sequence ID" value="NZ_BFAG01000008.1"/>
</dbReference>
<dbReference type="EMBL" id="BFAG01000008">
    <property type="protein sequence ID" value="GBF06211.1"/>
    <property type="molecule type" value="Genomic_DNA"/>
</dbReference>
<dbReference type="PANTHER" id="PTHR45947">
    <property type="entry name" value="SULFOQUINOVOSYL TRANSFERASE SQD2"/>
    <property type="match status" value="1"/>
</dbReference>
<dbReference type="InterPro" id="IPR050194">
    <property type="entry name" value="Glycosyltransferase_grp1"/>
</dbReference>